<evidence type="ECO:0000313" key="2">
    <source>
        <dbReference type="EMBL" id="QBP18728.1"/>
    </source>
</evidence>
<dbReference type="PANTHER" id="PTHR40070">
    <property type="entry name" value="UPF0478 PROTEIN YTXG"/>
    <property type="match status" value="1"/>
</dbReference>
<dbReference type="PANTHER" id="PTHR40070:SF1">
    <property type="entry name" value="UPF0478 PROTEIN YTXG"/>
    <property type="match status" value="1"/>
</dbReference>
<gene>
    <name evidence="2" type="ORF">ELX58_06355</name>
</gene>
<keyword evidence="1" id="KW-1133">Transmembrane helix</keyword>
<proteinExistence type="predicted"/>
<keyword evidence="3" id="KW-1185">Reference proteome</keyword>
<feature type="transmembrane region" description="Helical" evidence="1">
    <location>
        <begin position="6"/>
        <end position="26"/>
    </location>
</feature>
<dbReference type="InterPro" id="IPR009293">
    <property type="entry name" value="UPF0478"/>
</dbReference>
<keyword evidence="1" id="KW-0472">Membrane</keyword>
<dbReference type="OrthoDB" id="2146420at2"/>
<dbReference type="AlphaFoldDB" id="A0A4P6ZLZ5"/>
<protein>
    <submittedName>
        <fullName evidence="2">DUF948 domain-containing protein</fullName>
    </submittedName>
</protein>
<dbReference type="Pfam" id="PF06103">
    <property type="entry name" value="DUF948"/>
    <property type="match status" value="1"/>
</dbReference>
<dbReference type="RefSeq" id="WP_133442286.1">
    <property type="nucleotide sequence ID" value="NZ_CP034726.1"/>
</dbReference>
<evidence type="ECO:0000256" key="1">
    <source>
        <dbReference type="SAM" id="Phobius"/>
    </source>
</evidence>
<organism evidence="2 3">
    <name type="scientific">Acetilactobacillus jinshanensis</name>
    <dbReference type="NCBI Taxonomy" id="1720083"/>
    <lineage>
        <taxon>Bacteria</taxon>
        <taxon>Bacillati</taxon>
        <taxon>Bacillota</taxon>
        <taxon>Bacilli</taxon>
        <taxon>Lactobacillales</taxon>
        <taxon>Lactobacillaceae</taxon>
        <taxon>Acetilactobacillus</taxon>
    </lineage>
</organism>
<dbReference type="EMBL" id="CP034726">
    <property type="protein sequence ID" value="QBP18728.1"/>
    <property type="molecule type" value="Genomic_DNA"/>
</dbReference>
<name>A0A4P6ZLZ5_9LACO</name>
<keyword evidence="1" id="KW-0812">Transmembrane</keyword>
<dbReference type="KEGG" id="lji:ELX58_06355"/>
<reference evidence="3" key="1">
    <citation type="submission" date="2018-12" db="EMBL/GenBank/DDBJ databases">
        <title>A new species of lactobacillus.</title>
        <authorList>
            <person name="Jian Y."/>
            <person name="Xin L."/>
            <person name="Hong Z.J."/>
            <person name="Ming L.Z."/>
            <person name="Hong X.Z."/>
        </authorList>
    </citation>
    <scope>NUCLEOTIDE SEQUENCE [LARGE SCALE GENOMIC DNA]</scope>
    <source>
        <strain evidence="3">HSLZ-75</strain>
    </source>
</reference>
<sequence>MTAGQVAGLLAAFALLVLVIFIGIFLTKLVSTLDRVNHSLNDVTKDINAISKKSEGVLTESRQLINEVNHDMNIVRPVFKASADLGKSVSNVNQTVSDMGKHFKKRRKLRRSRFYKLGALLFSIFSLRKHK</sequence>
<dbReference type="Proteomes" id="UP000294321">
    <property type="component" value="Chromosome"/>
</dbReference>
<evidence type="ECO:0000313" key="3">
    <source>
        <dbReference type="Proteomes" id="UP000294321"/>
    </source>
</evidence>
<accession>A0A4P6ZLZ5</accession>